<feature type="transmembrane region" description="Helical" evidence="1">
    <location>
        <begin position="488"/>
        <end position="511"/>
    </location>
</feature>
<evidence type="ECO:0000313" key="4">
    <source>
        <dbReference type="Proteomes" id="UP000004465"/>
    </source>
</evidence>
<dbReference type="Proteomes" id="UP000004465">
    <property type="component" value="Unassembled WGS sequence"/>
</dbReference>
<organism evidence="3 4">
    <name type="scientific">Facklamia hominis CCUG 36813</name>
    <dbReference type="NCBI Taxonomy" id="883111"/>
    <lineage>
        <taxon>Bacteria</taxon>
        <taxon>Bacillati</taxon>
        <taxon>Bacillota</taxon>
        <taxon>Bacilli</taxon>
        <taxon>Lactobacillales</taxon>
        <taxon>Aerococcaceae</taxon>
        <taxon>Facklamia</taxon>
    </lineage>
</organism>
<dbReference type="AlphaFoldDB" id="K1LJQ9"/>
<name>K1LJQ9_9LACT</name>
<dbReference type="Pfam" id="PF20990">
    <property type="entry name" value="DUF2207_C"/>
    <property type="match status" value="1"/>
</dbReference>
<dbReference type="EMBL" id="AGZD01000007">
    <property type="protein sequence ID" value="EKB54841.1"/>
    <property type="molecule type" value="Genomic_DNA"/>
</dbReference>
<feature type="transmembrane region" description="Helical" evidence="1">
    <location>
        <begin position="278"/>
        <end position="300"/>
    </location>
</feature>
<dbReference type="STRING" id="883111.HMPREF9706_01031"/>
<dbReference type="HOGENOM" id="CLU_441287_0_0_9"/>
<proteinExistence type="predicted"/>
<protein>
    <recommendedName>
        <fullName evidence="2">Predicted membrane protein YciQ-like C-terminal domain-containing protein</fullName>
    </recommendedName>
</protein>
<evidence type="ECO:0000313" key="3">
    <source>
        <dbReference type="EMBL" id="EKB54841.1"/>
    </source>
</evidence>
<keyword evidence="1" id="KW-0812">Transmembrane</keyword>
<feature type="transmembrane region" description="Helical" evidence="1">
    <location>
        <begin position="458"/>
        <end position="482"/>
    </location>
</feature>
<evidence type="ECO:0000259" key="2">
    <source>
        <dbReference type="Pfam" id="PF20990"/>
    </source>
</evidence>
<dbReference type="OrthoDB" id="5507254at2"/>
<comment type="caution">
    <text evidence="3">The sequence shown here is derived from an EMBL/GenBank/DDBJ whole genome shotgun (WGS) entry which is preliminary data.</text>
</comment>
<dbReference type="InterPro" id="IPR048389">
    <property type="entry name" value="YciQ-like_C"/>
</dbReference>
<accession>K1LJQ9</accession>
<keyword evidence="1" id="KW-1133">Transmembrane helix</keyword>
<reference evidence="3 4" key="1">
    <citation type="submission" date="2012-07" db="EMBL/GenBank/DDBJ databases">
        <title>The Genome Sequence of Facklamia hominis CCUG 36813.</title>
        <authorList>
            <consortium name="The Broad Institute Genome Sequencing Platform"/>
            <person name="Earl A."/>
            <person name="Ward D."/>
            <person name="Feldgarden M."/>
            <person name="Gevers D."/>
            <person name="Huys G."/>
            <person name="Walker B."/>
            <person name="Young S.K."/>
            <person name="Zeng Q."/>
            <person name="Gargeya S."/>
            <person name="Fitzgerald M."/>
            <person name="Haas B."/>
            <person name="Abouelleil A."/>
            <person name="Alvarado L."/>
            <person name="Arachchi H.M."/>
            <person name="Berlin A.M."/>
            <person name="Chapman S.B."/>
            <person name="Goldberg J."/>
            <person name="Griggs A."/>
            <person name="Gujja S."/>
            <person name="Hansen M."/>
            <person name="Howarth C."/>
            <person name="Imamovic A."/>
            <person name="Larimer J."/>
            <person name="McCowen C."/>
            <person name="Montmayeur A."/>
            <person name="Murphy C."/>
            <person name="Neiman D."/>
            <person name="Pearson M."/>
            <person name="Priest M."/>
            <person name="Roberts A."/>
            <person name="Saif S."/>
            <person name="Shea T."/>
            <person name="Sisk P."/>
            <person name="Sykes S."/>
            <person name="Wortman J."/>
            <person name="Nusbaum C."/>
            <person name="Birren B."/>
        </authorList>
    </citation>
    <scope>NUCLEOTIDE SEQUENCE [LARGE SCALE GENOMIC DNA]</scope>
    <source>
        <strain evidence="3 4">CCUG 36813</strain>
    </source>
</reference>
<sequence length="619" mass="70740">MMDYVGVAKNKKNYWFKLVALFSVFIGIGMSFIMTIPVYAEEAQKGISTNETIYARLEDTGRIFVHIEADYKGASLQKIKLPIRTQGAKFASYSVGVVYQADHRLLPLTETASGTINSFFVKSEDDHVGLQVTLDPNQAIETIVVDYQLDQQVANYLDLSFYEGSWPLLSTEPDSHAELTLELPKSQNSSPKIKVWTYGQANQLRKTENQDSYSIHVNVIKDRSAKSDLKIHVAMPLDLFPSNPNQVDQMMMDTIDQQESAWTRQEQARLRSQNRQKFFYVLALLALPLLPSLGLAYYVYQFSHLSTHSNGEKTNFIPFPPEEIVPSLVKKSVFYQEIDSNDLAACLLSLGSKGYLKILPVRLSKRTFSKNRTGYTLAFTKSPYNLSLQALTSFEKTAYDLVTLKDKETVTLEQLLYLFQQDASLKESKKQSWKKFKNNLQLKSYQPKPRNRRIKQRLFLMIGIVFVISLFCAVKAIGFMLANALDGLIAAAIVLLILHWMALCFLVYLVYRRSFATDLEERRASVWRSYGQFLNQASHYQLSAYGDLAVWERNIAYAISLNKMAQIQKAFTRQFNLSQLEEEGDSLNGDLYRVPDSLSGIFIPALKEYIDQFEYFKAF</sequence>
<keyword evidence="4" id="KW-1185">Reference proteome</keyword>
<evidence type="ECO:0000256" key="1">
    <source>
        <dbReference type="SAM" id="Phobius"/>
    </source>
</evidence>
<keyword evidence="1" id="KW-0472">Membrane</keyword>
<feature type="domain" description="Predicted membrane protein YciQ-like C-terminal" evidence="2">
    <location>
        <begin position="320"/>
        <end position="569"/>
    </location>
</feature>
<dbReference type="PATRIC" id="fig|883111.3.peg.1036"/>
<feature type="transmembrane region" description="Helical" evidence="1">
    <location>
        <begin position="18"/>
        <end position="40"/>
    </location>
</feature>
<gene>
    <name evidence="3" type="ORF">HMPREF9706_01031</name>
</gene>